<keyword evidence="2" id="KW-1185">Reference proteome</keyword>
<dbReference type="AlphaFoldDB" id="A0A432CMS8"/>
<reference evidence="1 2" key="1">
    <citation type="submission" date="2018-12" db="EMBL/GenBank/DDBJ databases">
        <title>Flavobacterium sp. nov., isolated from glacier ice.</title>
        <authorList>
            <person name="Liu Q."/>
            <person name="Xin Y.-H."/>
        </authorList>
    </citation>
    <scope>NUCLEOTIDE SEQUENCE [LARGE SCALE GENOMIC DNA]</scope>
    <source>
        <strain evidence="1 2">RB1N8</strain>
    </source>
</reference>
<dbReference type="Proteomes" id="UP000280825">
    <property type="component" value="Unassembled WGS sequence"/>
</dbReference>
<dbReference type="InterPro" id="IPR032710">
    <property type="entry name" value="NTF2-like_dom_sf"/>
</dbReference>
<proteinExistence type="predicted"/>
<name>A0A432CMS8_9FLAO</name>
<sequence length="150" mass="16900">MKWTISFYLILALNLVGYSQNNDESESIKKLLEKESATWRAGDSKGHTDCWYIQPYSRILISTGDGTVLDIPPTAMINTNPEAMGNGGYSVNTNYKMSIHKDNAWVSHNEESTAKDGKKTFSYEIRLLEKIDGHWKLVGQSIHISKQTGE</sequence>
<evidence type="ECO:0000313" key="2">
    <source>
        <dbReference type="Proteomes" id="UP000280825"/>
    </source>
</evidence>
<dbReference type="Gene3D" id="3.10.450.50">
    <property type="match status" value="1"/>
</dbReference>
<dbReference type="RefSeq" id="WP_126454498.1">
    <property type="nucleotide sequence ID" value="NZ_RYDJ01000007.1"/>
</dbReference>
<accession>A0A432CMS8</accession>
<gene>
    <name evidence="1" type="ORF">EKL98_08260</name>
</gene>
<protein>
    <submittedName>
        <fullName evidence="1">Endo-arabinase</fullName>
    </submittedName>
</protein>
<dbReference type="EMBL" id="RYDJ01000007">
    <property type="protein sequence ID" value="RTZ04923.1"/>
    <property type="molecule type" value="Genomic_DNA"/>
</dbReference>
<dbReference type="SUPFAM" id="SSF54427">
    <property type="entry name" value="NTF2-like"/>
    <property type="match status" value="1"/>
</dbReference>
<comment type="caution">
    <text evidence="1">The sequence shown here is derived from an EMBL/GenBank/DDBJ whole genome shotgun (WGS) entry which is preliminary data.</text>
</comment>
<organism evidence="1 2">
    <name type="scientific">Flavobacterium bomense</name>
    <dbReference type="NCBI Taxonomy" id="2497483"/>
    <lineage>
        <taxon>Bacteria</taxon>
        <taxon>Pseudomonadati</taxon>
        <taxon>Bacteroidota</taxon>
        <taxon>Flavobacteriia</taxon>
        <taxon>Flavobacteriales</taxon>
        <taxon>Flavobacteriaceae</taxon>
        <taxon>Flavobacterium</taxon>
    </lineage>
</organism>
<evidence type="ECO:0000313" key="1">
    <source>
        <dbReference type="EMBL" id="RTZ04923.1"/>
    </source>
</evidence>